<keyword evidence="2" id="KW-1185">Reference proteome</keyword>
<comment type="caution">
    <text evidence="1">The sequence shown here is derived from an EMBL/GenBank/DDBJ whole genome shotgun (WGS) entry which is preliminary data.</text>
</comment>
<dbReference type="AlphaFoldDB" id="A0A369B9S9"/>
<sequence>MLHEPYPDYEVMMLMRMLMVFKHGICPVQLHSTDNRMYRA</sequence>
<protein>
    <submittedName>
        <fullName evidence="1">Uncharacterized protein</fullName>
    </submittedName>
</protein>
<proteinExistence type="predicted"/>
<dbReference type="Proteomes" id="UP000253090">
    <property type="component" value="Unassembled WGS sequence"/>
</dbReference>
<name>A0A369B9S9_9BACL</name>
<reference evidence="1 2" key="1">
    <citation type="submission" date="2018-07" db="EMBL/GenBank/DDBJ databases">
        <title>Genomic Encyclopedia of Type Strains, Phase III (KMG-III): the genomes of soil and plant-associated and newly described type strains.</title>
        <authorList>
            <person name="Whitman W."/>
        </authorList>
    </citation>
    <scope>NUCLEOTIDE SEQUENCE [LARGE SCALE GENOMIC DNA]</scope>
    <source>
        <strain evidence="1 2">CECT 8333</strain>
    </source>
</reference>
<accession>A0A369B9S9</accession>
<gene>
    <name evidence="1" type="ORF">DFP94_10728</name>
</gene>
<evidence type="ECO:0000313" key="1">
    <source>
        <dbReference type="EMBL" id="RCX18075.1"/>
    </source>
</evidence>
<dbReference type="EMBL" id="QPJW01000007">
    <property type="protein sequence ID" value="RCX18075.1"/>
    <property type="molecule type" value="Genomic_DNA"/>
</dbReference>
<organism evidence="1 2">
    <name type="scientific">Fontibacillus phaseoli</name>
    <dbReference type="NCBI Taxonomy" id="1416533"/>
    <lineage>
        <taxon>Bacteria</taxon>
        <taxon>Bacillati</taxon>
        <taxon>Bacillota</taxon>
        <taxon>Bacilli</taxon>
        <taxon>Bacillales</taxon>
        <taxon>Paenibacillaceae</taxon>
        <taxon>Fontibacillus</taxon>
    </lineage>
</organism>
<evidence type="ECO:0000313" key="2">
    <source>
        <dbReference type="Proteomes" id="UP000253090"/>
    </source>
</evidence>